<evidence type="ECO:0000313" key="1">
    <source>
        <dbReference type="EMBL" id="TQE93040.1"/>
    </source>
</evidence>
<dbReference type="AlphaFoldDB" id="A0A540V8F4"/>
<dbReference type="InParanoid" id="A0A540V8F4"/>
<dbReference type="Proteomes" id="UP000317371">
    <property type="component" value="Unassembled WGS sequence"/>
</dbReference>
<sequence length="142" mass="16445">MERIVYQHTGGPPFTQEEEAQIVQTVSTTEPVEHNLPGYEWKTAKIIEYVERITGCRSILMKRLFIATWIGVTLGPPKGQPVYRQSEYPPRSDRINWYAIYNFTEGLCLIWNEGNCNTEHTIAFLERVADWLGDTERLVVII</sequence>
<reference evidence="1 2" key="1">
    <citation type="submission" date="2019-06" db="EMBL/GenBank/DDBJ databases">
        <title>Genome sequence of Litorilinea aerophila BAA-2444.</title>
        <authorList>
            <person name="Maclea K.S."/>
            <person name="Maurais E.G."/>
            <person name="Iannazzi L.C."/>
        </authorList>
    </citation>
    <scope>NUCLEOTIDE SEQUENCE [LARGE SCALE GENOMIC DNA]</scope>
    <source>
        <strain evidence="1 2">ATCC BAA-2444</strain>
    </source>
</reference>
<keyword evidence="2" id="KW-1185">Reference proteome</keyword>
<dbReference type="EMBL" id="VIGC01000056">
    <property type="protein sequence ID" value="TQE93040.1"/>
    <property type="molecule type" value="Genomic_DNA"/>
</dbReference>
<organism evidence="1 2">
    <name type="scientific">Litorilinea aerophila</name>
    <dbReference type="NCBI Taxonomy" id="1204385"/>
    <lineage>
        <taxon>Bacteria</taxon>
        <taxon>Bacillati</taxon>
        <taxon>Chloroflexota</taxon>
        <taxon>Caldilineae</taxon>
        <taxon>Caldilineales</taxon>
        <taxon>Caldilineaceae</taxon>
        <taxon>Litorilinea</taxon>
    </lineage>
</organism>
<name>A0A540V8F4_9CHLR</name>
<evidence type="ECO:0000313" key="2">
    <source>
        <dbReference type="Proteomes" id="UP000317371"/>
    </source>
</evidence>
<comment type="caution">
    <text evidence="1">The sequence shown here is derived from an EMBL/GenBank/DDBJ whole genome shotgun (WGS) entry which is preliminary data.</text>
</comment>
<accession>A0A540V8F4</accession>
<proteinExistence type="predicted"/>
<protein>
    <submittedName>
        <fullName evidence="1">Uncharacterized protein</fullName>
    </submittedName>
</protein>
<gene>
    <name evidence="1" type="ORF">FKZ61_23185</name>
</gene>